<evidence type="ECO:0000313" key="2">
    <source>
        <dbReference type="Proteomes" id="UP000321794"/>
    </source>
</evidence>
<protein>
    <submittedName>
        <fullName evidence="1">Uncharacterized protein</fullName>
    </submittedName>
</protein>
<gene>
    <name evidence="1" type="ORF">LZY01_20110</name>
</gene>
<name>A0ABQ0X5T4_9LACO</name>
<proteinExistence type="predicted"/>
<dbReference type="EMBL" id="BJZK01000029">
    <property type="protein sequence ID" value="GEO72843.1"/>
    <property type="molecule type" value="Genomic_DNA"/>
</dbReference>
<reference evidence="1 2" key="1">
    <citation type="submission" date="2019-07" db="EMBL/GenBank/DDBJ databases">
        <title>Whole genome shotgun sequence of Lactobacillus zymae NBRC 107157.</title>
        <authorList>
            <person name="Hosoyama A."/>
            <person name="Uohara A."/>
            <person name="Ohji S."/>
            <person name="Ichikawa N."/>
        </authorList>
    </citation>
    <scope>NUCLEOTIDE SEQUENCE [LARGE SCALE GENOMIC DNA]</scope>
    <source>
        <strain evidence="1 2">NBRC 107157</strain>
    </source>
</reference>
<sequence length="61" mass="6638">MADTLSFGASVRMPIKVGLTINKLGGTAERSFVPVTGDDGSFFMVLTKDKTRRENPPCQTF</sequence>
<keyword evidence="2" id="KW-1185">Reference proteome</keyword>
<organism evidence="1 2">
    <name type="scientific">Levilactobacillus zymae</name>
    <dbReference type="NCBI Taxonomy" id="267363"/>
    <lineage>
        <taxon>Bacteria</taxon>
        <taxon>Bacillati</taxon>
        <taxon>Bacillota</taxon>
        <taxon>Bacilli</taxon>
        <taxon>Lactobacillales</taxon>
        <taxon>Lactobacillaceae</taxon>
        <taxon>Levilactobacillus</taxon>
    </lineage>
</organism>
<accession>A0ABQ0X5T4</accession>
<dbReference type="Proteomes" id="UP000321794">
    <property type="component" value="Unassembled WGS sequence"/>
</dbReference>
<comment type="caution">
    <text evidence="1">The sequence shown here is derived from an EMBL/GenBank/DDBJ whole genome shotgun (WGS) entry which is preliminary data.</text>
</comment>
<evidence type="ECO:0000313" key="1">
    <source>
        <dbReference type="EMBL" id="GEO72843.1"/>
    </source>
</evidence>